<dbReference type="eggNOG" id="COG3378">
    <property type="taxonomic scope" value="Bacteria"/>
</dbReference>
<dbReference type="eggNOG" id="COG0358">
    <property type="taxonomic scope" value="Bacteria"/>
</dbReference>
<dbReference type="GeneID" id="68900085"/>
<dbReference type="Proteomes" id="UP000020406">
    <property type="component" value="Unassembled WGS sequence"/>
</dbReference>
<dbReference type="STRING" id="1444770.AF72_10165"/>
<dbReference type="AlphaFoldDB" id="Z9JHW5"/>
<evidence type="ECO:0000313" key="4">
    <source>
        <dbReference type="Proteomes" id="UP001430701"/>
    </source>
</evidence>
<gene>
    <name evidence="1" type="ORF">AF72_10165</name>
    <name evidence="2" type="ORF">LPH55_06940</name>
</gene>
<dbReference type="PATRIC" id="fig|1444770.3.peg.2413"/>
<dbReference type="OrthoDB" id="5618772at2"/>
<evidence type="ECO:0000313" key="2">
    <source>
        <dbReference type="EMBL" id="MCD8473197.1"/>
    </source>
</evidence>
<comment type="caution">
    <text evidence="1">The sequence shown here is derived from an EMBL/GenBank/DDBJ whole genome shotgun (WGS) entry which is preliminary data.</text>
</comment>
<keyword evidence="4" id="KW-1185">Reference proteome</keyword>
<reference evidence="2" key="2">
    <citation type="submission" date="2021-11" db="EMBL/GenBank/DDBJ databases">
        <title>Genome sequence of Xylella taiwanensis PLS432.</title>
        <authorList>
            <person name="Weng L.-W."/>
            <person name="Su C.-C."/>
            <person name="Tsai C.-W."/>
            <person name="Kuo C.-H."/>
        </authorList>
    </citation>
    <scope>NUCLEOTIDE SEQUENCE</scope>
    <source>
        <strain evidence="2">PLS432</strain>
    </source>
</reference>
<protein>
    <submittedName>
        <fullName evidence="1">Uncharacterized protein</fullName>
    </submittedName>
</protein>
<evidence type="ECO:0000313" key="3">
    <source>
        <dbReference type="Proteomes" id="UP000020406"/>
    </source>
</evidence>
<dbReference type="EMBL" id="JDSQ01000018">
    <property type="protein sequence ID" value="EWS77568.1"/>
    <property type="molecule type" value="Genomic_DNA"/>
</dbReference>
<dbReference type="KEGG" id="xtw:AB672_02185"/>
<organism evidence="1 3">
    <name type="scientific">Xylella taiwanensis</name>
    <dbReference type="NCBI Taxonomy" id="1444770"/>
    <lineage>
        <taxon>Bacteria</taxon>
        <taxon>Pseudomonadati</taxon>
        <taxon>Pseudomonadota</taxon>
        <taxon>Gammaproteobacteria</taxon>
        <taxon>Lysobacterales</taxon>
        <taxon>Lysobacteraceae</taxon>
        <taxon>Xylella</taxon>
    </lineage>
</organism>
<name>Z9JHW5_9GAMM</name>
<proteinExistence type="predicted"/>
<accession>Z9JHW5</accession>
<evidence type="ECO:0000313" key="1">
    <source>
        <dbReference type="EMBL" id="EWS77568.1"/>
    </source>
</evidence>
<dbReference type="RefSeq" id="WP_038272007.1">
    <property type="nucleotide sequence ID" value="NZ_CP053627.1"/>
</dbReference>
<reference evidence="1 3" key="1">
    <citation type="journal article" date="2014" name="Genome Announc.">
        <title>Draft Genome Sequence of Xylella fastidiosa Pear Leaf Scorch Strain in Taiwan.</title>
        <authorList>
            <person name="Su C.C."/>
            <person name="Deng W.L."/>
            <person name="Jan F.J."/>
            <person name="Chang C.J."/>
            <person name="Huang H."/>
            <person name="Chen J."/>
        </authorList>
    </citation>
    <scope>NUCLEOTIDE SEQUENCE [LARGE SCALE GENOMIC DNA]</scope>
    <source>
        <strain evidence="1 3">PLS229</strain>
    </source>
</reference>
<sequence>MDAGLHMENSRCLVADDGFKMGYQWMQQERCPQCREKERFANQVRSCLSCGGRSNTCNPEGYDKDLYLVLLEHWSGCCQVTVQAALHVTVEAYLQYDGGFDFKCLRRVFGQNYYRDVQNKIGIAAMRCPMAYGNWSERVFDRPERFGKMKPRFPPGKSQVADWNQWPDSSADTGWLWLTEGIFDSIPPELHRLGLPTLLSSNNALLVDVCHKTKRDRMAFVWMLDGDVSSCKYTCTWVVCVRSDGWEYFAAQGRGKISRKAMRHDPLDQADRAEYLYQGMLLIAEFISAKMPLMYKKRKRREVHCGFDKRAFWCHWNETRVYPVRPRGTKDSGHESCDLLCCVTIVIGQNTPISASDAILQRIVHLHFDRSGHTVVTKALAEQIEWMLIEQMFDFILATTKRDAQVLDTQANKHSQYENQLLVFPELERVRLAERLGQVMVSVDALQPLLNLGDAQSQIVHEVVIEWAKQRQQSINADDLHIQLFWQQCRFLDGKCLVTAS</sequence>
<dbReference type="EMBL" id="JAJPPU010000002">
    <property type="protein sequence ID" value="MCD8473197.1"/>
    <property type="molecule type" value="Genomic_DNA"/>
</dbReference>
<dbReference type="Proteomes" id="UP001430701">
    <property type="component" value="Unassembled WGS sequence"/>
</dbReference>